<dbReference type="InParanoid" id="C5LG42"/>
<name>C5LG42_PERM5</name>
<organism evidence="3">
    <name type="scientific">Perkinsus marinus (strain ATCC 50983 / TXsc)</name>
    <dbReference type="NCBI Taxonomy" id="423536"/>
    <lineage>
        <taxon>Eukaryota</taxon>
        <taxon>Sar</taxon>
        <taxon>Alveolata</taxon>
        <taxon>Perkinsozoa</taxon>
        <taxon>Perkinsea</taxon>
        <taxon>Perkinsida</taxon>
        <taxon>Perkinsidae</taxon>
        <taxon>Perkinsus</taxon>
    </lineage>
</organism>
<dbReference type="RefSeq" id="XP_002772481.1">
    <property type="nucleotide sequence ID" value="XM_002772435.1"/>
</dbReference>
<evidence type="ECO:0000256" key="1">
    <source>
        <dbReference type="SAM" id="MobiDB-lite"/>
    </source>
</evidence>
<keyword evidence="3" id="KW-1185">Reference proteome</keyword>
<dbReference type="AlphaFoldDB" id="C5LG42"/>
<gene>
    <name evidence="2" type="ORF">Pmar_PMAR021802</name>
</gene>
<sequence length="84" mass="9325">MKNMDSTDLLMLAASQADSGGKGKGKGRDPLSSGKGKGRQNVKRSWWSTNWHDDDWWHWPKKAKDNSTAEPGRVSSKPTEKKVG</sequence>
<dbReference type="GeneID" id="9036862"/>
<proteinExistence type="predicted"/>
<feature type="region of interest" description="Disordered" evidence="1">
    <location>
        <begin position="1"/>
        <end position="84"/>
    </location>
</feature>
<evidence type="ECO:0000313" key="3">
    <source>
        <dbReference type="Proteomes" id="UP000007800"/>
    </source>
</evidence>
<dbReference type="EMBL" id="GG681723">
    <property type="protein sequence ID" value="EER04297.1"/>
    <property type="molecule type" value="Genomic_DNA"/>
</dbReference>
<protein>
    <submittedName>
        <fullName evidence="2">Uncharacterized protein</fullName>
    </submittedName>
</protein>
<accession>C5LG42</accession>
<feature type="compositionally biased region" description="Basic and acidic residues" evidence="1">
    <location>
        <begin position="51"/>
        <end position="67"/>
    </location>
</feature>
<dbReference type="Proteomes" id="UP000007800">
    <property type="component" value="Unassembled WGS sequence"/>
</dbReference>
<evidence type="ECO:0000313" key="2">
    <source>
        <dbReference type="EMBL" id="EER04297.1"/>
    </source>
</evidence>
<reference evidence="2 3" key="1">
    <citation type="submission" date="2008-07" db="EMBL/GenBank/DDBJ databases">
        <authorList>
            <person name="El-Sayed N."/>
            <person name="Caler E."/>
            <person name="Inman J."/>
            <person name="Amedeo P."/>
            <person name="Hass B."/>
            <person name="Wortman J."/>
        </authorList>
    </citation>
    <scope>NUCLEOTIDE SEQUENCE [LARGE SCALE GENOMIC DNA]</scope>
    <source>
        <strain evidence="3">ATCC 50983 / TXsc</strain>
    </source>
</reference>